<organism evidence="2 3">
    <name type="scientific">Testicularia cyperi</name>
    <dbReference type="NCBI Taxonomy" id="1882483"/>
    <lineage>
        <taxon>Eukaryota</taxon>
        <taxon>Fungi</taxon>
        <taxon>Dikarya</taxon>
        <taxon>Basidiomycota</taxon>
        <taxon>Ustilaginomycotina</taxon>
        <taxon>Ustilaginomycetes</taxon>
        <taxon>Ustilaginales</taxon>
        <taxon>Anthracoideaceae</taxon>
        <taxon>Testicularia</taxon>
    </lineage>
</organism>
<dbReference type="Proteomes" id="UP000246740">
    <property type="component" value="Unassembled WGS sequence"/>
</dbReference>
<evidence type="ECO:0000313" key="2">
    <source>
        <dbReference type="EMBL" id="PWY98615.1"/>
    </source>
</evidence>
<accession>A0A317XJZ6</accession>
<feature type="compositionally biased region" description="Pro residues" evidence="1">
    <location>
        <begin position="715"/>
        <end position="725"/>
    </location>
</feature>
<feature type="region of interest" description="Disordered" evidence="1">
    <location>
        <begin position="681"/>
        <end position="725"/>
    </location>
</feature>
<feature type="compositionally biased region" description="Low complexity" evidence="1">
    <location>
        <begin position="44"/>
        <end position="55"/>
    </location>
</feature>
<dbReference type="OrthoDB" id="2434934at2759"/>
<evidence type="ECO:0000256" key="1">
    <source>
        <dbReference type="SAM" id="MobiDB-lite"/>
    </source>
</evidence>
<feature type="compositionally biased region" description="Low complexity" evidence="1">
    <location>
        <begin position="100"/>
        <end position="112"/>
    </location>
</feature>
<dbReference type="InParanoid" id="A0A317XJZ6"/>
<keyword evidence="3" id="KW-1185">Reference proteome</keyword>
<dbReference type="AlphaFoldDB" id="A0A317XJZ6"/>
<feature type="compositionally biased region" description="Low complexity" evidence="1">
    <location>
        <begin position="1"/>
        <end position="17"/>
    </location>
</feature>
<gene>
    <name evidence="2" type="ORF">BCV70DRAFT_34486</name>
</gene>
<proteinExistence type="predicted"/>
<feature type="compositionally biased region" description="Polar residues" evidence="1">
    <location>
        <begin position="375"/>
        <end position="393"/>
    </location>
</feature>
<evidence type="ECO:0000313" key="3">
    <source>
        <dbReference type="Proteomes" id="UP000246740"/>
    </source>
</evidence>
<dbReference type="EMBL" id="KZ819198">
    <property type="protein sequence ID" value="PWY98615.1"/>
    <property type="molecule type" value="Genomic_DNA"/>
</dbReference>
<feature type="region of interest" description="Disordered" evidence="1">
    <location>
        <begin position="491"/>
        <end position="515"/>
    </location>
</feature>
<name>A0A317XJZ6_9BASI</name>
<feature type="compositionally biased region" description="Polar residues" evidence="1">
    <location>
        <begin position="357"/>
        <end position="367"/>
    </location>
</feature>
<feature type="compositionally biased region" description="Basic and acidic residues" evidence="1">
    <location>
        <begin position="307"/>
        <end position="316"/>
    </location>
</feature>
<protein>
    <submittedName>
        <fullName evidence="2">Uncharacterized protein</fullName>
    </submittedName>
</protein>
<feature type="region of interest" description="Disordered" evidence="1">
    <location>
        <begin position="44"/>
        <end position="130"/>
    </location>
</feature>
<feature type="region of interest" description="Disordered" evidence="1">
    <location>
        <begin position="304"/>
        <end position="394"/>
    </location>
</feature>
<sequence length="725" mass="75567">MSASSSPSKKAARALSPHRVSFSPSTEEIANAREQAQLAAYFISPSPASATAPSKTKSKDKKIEDKLPRAARSASFRTRWRGLKSHSTSDLPSTDRRCSVETTSSTVSSATPSEPPEPQSPVADRNVPANPDASAVVANAKRRFFRWDRRGIHAGNEGKGGDKGKVAKVKVTKHQATAARHAKTLEQVINAGMGLHPVPPRLSSTAHTRDLNDASAAKKGKKAKPIKARPIPVAEASQLKGLKSALLDADMANGIIDRLRSMPVPLDSLQHGIGRLEPDVKIGTAGDHGDERVLAASLPDSALDGIQAKDDSEIRKRPAAADLASIPIPSDGANSARPASNGRAKSAAEEALRKITQRQSTPATDLPSTAAMVQARTSSLPSPTDMSLQSPTVPASEAGMALTATAVTKQPAASMPGKQLGARPLKAVCLDCGEHEAHRRHVNHVDPPPKLATEGATGAQGPSTGEMLAAGAAAVVSGMGGLLSSPLASRSASAVPAGDPLTTLEAESSSESRPGMMRSMSMAALPTLQDGQRLMGSTPLQLIMDPIGTAAQTSGAFDVLANVSGAAIHATQDMSAIHPPLDRMAIFVHWWGFEITLPKATMNYLGTAHSVSGAFLSFLQTMAVGGGVPELLPFIKYISTFMEVEYKAILAQDAGHGVVVAATWFMPLALVPRAWDYPLDGPQDAAPPSQDPSAPEASVPPSQTKMVGNEGLLVSPPPLLPVPNA</sequence>
<feature type="region of interest" description="Disordered" evidence="1">
    <location>
        <begin position="442"/>
        <end position="462"/>
    </location>
</feature>
<reference evidence="2 3" key="1">
    <citation type="journal article" date="2018" name="Mol. Biol. Evol.">
        <title>Broad Genomic Sampling Reveals a Smut Pathogenic Ancestry of the Fungal Clade Ustilaginomycotina.</title>
        <authorList>
            <person name="Kijpornyongpan T."/>
            <person name="Mondo S.J."/>
            <person name="Barry K."/>
            <person name="Sandor L."/>
            <person name="Lee J."/>
            <person name="Lipzen A."/>
            <person name="Pangilinan J."/>
            <person name="LaButti K."/>
            <person name="Hainaut M."/>
            <person name="Henrissat B."/>
            <person name="Grigoriev I.V."/>
            <person name="Spatafora J.W."/>
            <person name="Aime M.C."/>
        </authorList>
    </citation>
    <scope>NUCLEOTIDE SEQUENCE [LARGE SCALE GENOMIC DNA]</scope>
    <source>
        <strain evidence="2 3">MCA 3645</strain>
    </source>
</reference>
<feature type="compositionally biased region" description="Low complexity" evidence="1">
    <location>
        <begin position="682"/>
        <end position="695"/>
    </location>
</feature>
<feature type="region of interest" description="Disordered" evidence="1">
    <location>
        <begin position="1"/>
        <end position="31"/>
    </location>
</feature>